<dbReference type="PANTHER" id="PTHR24093:SF369">
    <property type="entry name" value="CALCIUM-TRANSPORTING ATPASE"/>
    <property type="match status" value="1"/>
</dbReference>
<dbReference type="Proteomes" id="UP001230188">
    <property type="component" value="Unassembled WGS sequence"/>
</dbReference>
<proteinExistence type="predicted"/>
<evidence type="ECO:0000256" key="9">
    <source>
        <dbReference type="ARBA" id="ARBA00022840"/>
    </source>
</evidence>
<evidence type="ECO:0000256" key="4">
    <source>
        <dbReference type="ARBA" id="ARBA00022568"/>
    </source>
</evidence>
<dbReference type="Gene3D" id="3.40.50.1000">
    <property type="entry name" value="HAD superfamily/HAD-like"/>
    <property type="match status" value="1"/>
</dbReference>
<evidence type="ECO:0000259" key="19">
    <source>
        <dbReference type="Pfam" id="PF00689"/>
    </source>
</evidence>
<feature type="compositionally biased region" description="Low complexity" evidence="16">
    <location>
        <begin position="1086"/>
        <end position="1095"/>
    </location>
</feature>
<evidence type="ECO:0000259" key="20">
    <source>
        <dbReference type="Pfam" id="PF00690"/>
    </source>
</evidence>
<evidence type="ECO:0000256" key="6">
    <source>
        <dbReference type="ARBA" id="ARBA00022723"/>
    </source>
</evidence>
<feature type="domain" description="Cation-transporting P-type ATPase C-terminal" evidence="19">
    <location>
        <begin position="855"/>
        <end position="1050"/>
    </location>
</feature>
<dbReference type="InterPro" id="IPR004014">
    <property type="entry name" value="ATPase_P-typ_cation-transptr_N"/>
</dbReference>
<dbReference type="InterPro" id="IPR023214">
    <property type="entry name" value="HAD_sf"/>
</dbReference>
<dbReference type="PRINTS" id="PR00119">
    <property type="entry name" value="CATATPASE"/>
</dbReference>
<organism evidence="21 22">
    <name type="scientific">Chrysophaeum taylorii</name>
    <dbReference type="NCBI Taxonomy" id="2483200"/>
    <lineage>
        <taxon>Eukaryota</taxon>
        <taxon>Sar</taxon>
        <taxon>Stramenopiles</taxon>
        <taxon>Ochrophyta</taxon>
        <taxon>Pelagophyceae</taxon>
        <taxon>Pelagomonadales</taxon>
        <taxon>Pelagomonadaceae</taxon>
        <taxon>Chrysophaeum</taxon>
    </lineage>
</organism>
<evidence type="ECO:0000256" key="1">
    <source>
        <dbReference type="ARBA" id="ARBA00004127"/>
    </source>
</evidence>
<dbReference type="InterPro" id="IPR036412">
    <property type="entry name" value="HAD-like_sf"/>
</dbReference>
<dbReference type="SUPFAM" id="SSF81660">
    <property type="entry name" value="Metal cation-transporting ATPase, ATP-binding domain N"/>
    <property type="match status" value="1"/>
</dbReference>
<feature type="domain" description="P-type ATPase A" evidence="18">
    <location>
        <begin position="168"/>
        <end position="265"/>
    </location>
</feature>
<evidence type="ECO:0000256" key="5">
    <source>
        <dbReference type="ARBA" id="ARBA00022692"/>
    </source>
</evidence>
<evidence type="ECO:0000256" key="10">
    <source>
        <dbReference type="ARBA" id="ARBA00022842"/>
    </source>
</evidence>
<dbReference type="InterPro" id="IPR044492">
    <property type="entry name" value="P_typ_ATPase_HD_dom"/>
</dbReference>
<dbReference type="Pfam" id="PF00689">
    <property type="entry name" value="Cation_ATPase_C"/>
    <property type="match status" value="1"/>
</dbReference>
<dbReference type="Pfam" id="PF00122">
    <property type="entry name" value="E1-E2_ATPase"/>
    <property type="match status" value="1"/>
</dbReference>
<feature type="transmembrane region" description="Helical" evidence="17">
    <location>
        <begin position="1000"/>
        <end position="1020"/>
    </location>
</feature>
<dbReference type="SUPFAM" id="SSF56784">
    <property type="entry name" value="HAD-like"/>
    <property type="match status" value="1"/>
</dbReference>
<evidence type="ECO:0000313" key="22">
    <source>
        <dbReference type="Proteomes" id="UP001230188"/>
    </source>
</evidence>
<dbReference type="SFLD" id="SFLDG00002">
    <property type="entry name" value="C1.7:_P-type_atpase_like"/>
    <property type="match status" value="1"/>
</dbReference>
<dbReference type="EMBL" id="JAQMWT010000164">
    <property type="protein sequence ID" value="KAJ8608624.1"/>
    <property type="molecule type" value="Genomic_DNA"/>
</dbReference>
<dbReference type="GO" id="GO:0016887">
    <property type="term" value="F:ATP hydrolysis activity"/>
    <property type="evidence" value="ECO:0007669"/>
    <property type="project" value="InterPro"/>
</dbReference>
<feature type="transmembrane region" description="Helical" evidence="17">
    <location>
        <begin position="334"/>
        <end position="359"/>
    </location>
</feature>
<dbReference type="NCBIfam" id="TIGR01494">
    <property type="entry name" value="ATPase_P-type"/>
    <property type="match status" value="2"/>
</dbReference>
<evidence type="ECO:0000256" key="7">
    <source>
        <dbReference type="ARBA" id="ARBA00022741"/>
    </source>
</evidence>
<dbReference type="InterPro" id="IPR023298">
    <property type="entry name" value="ATPase_P-typ_TM_dom_sf"/>
</dbReference>
<evidence type="ECO:0000256" key="16">
    <source>
        <dbReference type="SAM" id="MobiDB-lite"/>
    </source>
</evidence>
<evidence type="ECO:0000256" key="17">
    <source>
        <dbReference type="SAM" id="Phobius"/>
    </source>
</evidence>
<comment type="subcellular location">
    <subcellularLocation>
        <location evidence="1">Endomembrane system</location>
        <topology evidence="1">Multi-pass membrane protein</topology>
    </subcellularLocation>
</comment>
<dbReference type="PROSITE" id="PS00154">
    <property type="entry name" value="ATPASE_E1_E2"/>
    <property type="match status" value="1"/>
</dbReference>
<dbReference type="InterPro" id="IPR023299">
    <property type="entry name" value="ATPase_P-typ_cyto_dom_N"/>
</dbReference>
<reference evidence="21" key="1">
    <citation type="submission" date="2023-01" db="EMBL/GenBank/DDBJ databases">
        <title>Metagenome sequencing of chrysophaentin producing Chrysophaeum taylorii.</title>
        <authorList>
            <person name="Davison J."/>
            <person name="Bewley C."/>
        </authorList>
    </citation>
    <scope>NUCLEOTIDE SEQUENCE</scope>
    <source>
        <strain evidence="21">NIES-1699</strain>
    </source>
</reference>
<dbReference type="GO" id="GO:0005524">
    <property type="term" value="F:ATP binding"/>
    <property type="evidence" value="ECO:0007669"/>
    <property type="project" value="UniProtKB-KW"/>
</dbReference>
<dbReference type="GO" id="GO:0012505">
    <property type="term" value="C:endomembrane system"/>
    <property type="evidence" value="ECO:0007669"/>
    <property type="project" value="UniProtKB-SubCell"/>
</dbReference>
<dbReference type="Pfam" id="PF00690">
    <property type="entry name" value="Cation_ATPase_N"/>
    <property type="match status" value="1"/>
</dbReference>
<dbReference type="InterPro" id="IPR018303">
    <property type="entry name" value="ATPase_P-typ_P_site"/>
</dbReference>
<dbReference type="InterPro" id="IPR008250">
    <property type="entry name" value="ATPase_P-typ_transduc_dom_A_sf"/>
</dbReference>
<keyword evidence="5 17" id="KW-0812">Transmembrane</keyword>
<keyword evidence="13" id="KW-0406">Ion transport</keyword>
<dbReference type="InterPro" id="IPR001757">
    <property type="entry name" value="P_typ_ATPase"/>
</dbReference>
<name>A0AAD7UKS4_9STRA</name>
<keyword evidence="9" id="KW-0067">ATP-binding</keyword>
<dbReference type="FunFam" id="1.20.1110.10:FF:000039">
    <property type="entry name" value="Calcium-transporting ATPase"/>
    <property type="match status" value="1"/>
</dbReference>
<feature type="transmembrane region" description="Helical" evidence="17">
    <location>
        <begin position="296"/>
        <end position="314"/>
    </location>
</feature>
<dbReference type="Gene3D" id="1.20.1110.10">
    <property type="entry name" value="Calcium-transporting ATPase, transmembrane domain"/>
    <property type="match status" value="2"/>
</dbReference>
<keyword evidence="12 17" id="KW-1133">Transmembrane helix</keyword>
<evidence type="ECO:0000259" key="18">
    <source>
        <dbReference type="Pfam" id="PF00122"/>
    </source>
</evidence>
<dbReference type="GO" id="GO:0005388">
    <property type="term" value="F:P-type calcium transporter activity"/>
    <property type="evidence" value="ECO:0007669"/>
    <property type="project" value="UniProtKB-EC"/>
</dbReference>
<evidence type="ECO:0000313" key="21">
    <source>
        <dbReference type="EMBL" id="KAJ8608624.1"/>
    </source>
</evidence>
<evidence type="ECO:0000256" key="2">
    <source>
        <dbReference type="ARBA" id="ARBA00012790"/>
    </source>
</evidence>
<dbReference type="PANTHER" id="PTHR24093">
    <property type="entry name" value="CATION TRANSPORTING ATPASE"/>
    <property type="match status" value="1"/>
</dbReference>
<keyword evidence="4" id="KW-0109">Calcium transport</keyword>
<evidence type="ECO:0000256" key="3">
    <source>
        <dbReference type="ARBA" id="ARBA00022448"/>
    </source>
</evidence>
<dbReference type="Gene3D" id="2.70.150.10">
    <property type="entry name" value="Calcium-transporting ATPase, cytoplasmic transduction domain A"/>
    <property type="match status" value="1"/>
</dbReference>
<accession>A0AAD7UKS4</accession>
<dbReference type="SUPFAM" id="SSF81665">
    <property type="entry name" value="Calcium ATPase, transmembrane domain M"/>
    <property type="match status" value="1"/>
</dbReference>
<dbReference type="GO" id="GO:0005886">
    <property type="term" value="C:plasma membrane"/>
    <property type="evidence" value="ECO:0007669"/>
    <property type="project" value="TreeGrafter"/>
</dbReference>
<evidence type="ECO:0000256" key="15">
    <source>
        <dbReference type="ARBA" id="ARBA00048694"/>
    </source>
</evidence>
<keyword evidence="8" id="KW-0106">Calcium</keyword>
<evidence type="ECO:0000256" key="14">
    <source>
        <dbReference type="ARBA" id="ARBA00023136"/>
    </source>
</evidence>
<feature type="region of interest" description="Disordered" evidence="16">
    <location>
        <begin position="1084"/>
        <end position="1112"/>
    </location>
</feature>
<evidence type="ECO:0000256" key="12">
    <source>
        <dbReference type="ARBA" id="ARBA00022989"/>
    </source>
</evidence>
<evidence type="ECO:0000256" key="8">
    <source>
        <dbReference type="ARBA" id="ARBA00022837"/>
    </source>
</evidence>
<gene>
    <name evidence="21" type="ORF">CTAYLR_008717</name>
</gene>
<keyword evidence="14 17" id="KW-0472">Membrane</keyword>
<comment type="caution">
    <text evidence="21">The sequence shown here is derived from an EMBL/GenBank/DDBJ whole genome shotgun (WGS) entry which is preliminary data.</text>
</comment>
<feature type="transmembrane region" description="Helical" evidence="17">
    <location>
        <begin position="1032"/>
        <end position="1056"/>
    </location>
</feature>
<dbReference type="GO" id="GO:0046872">
    <property type="term" value="F:metal ion binding"/>
    <property type="evidence" value="ECO:0007669"/>
    <property type="project" value="UniProtKB-KW"/>
</dbReference>
<evidence type="ECO:0000256" key="11">
    <source>
        <dbReference type="ARBA" id="ARBA00022967"/>
    </source>
</evidence>
<dbReference type="Gene3D" id="3.40.1110.10">
    <property type="entry name" value="Calcium-transporting ATPase, cytoplasmic domain N"/>
    <property type="match status" value="1"/>
</dbReference>
<dbReference type="SFLD" id="SFLDF00027">
    <property type="entry name" value="p-type_atpase"/>
    <property type="match status" value="1"/>
</dbReference>
<sequence length="1126" mass="122404">MEQQRSTSMRSVVVEEEVRGGYTLSKAGLSDMVKDQQKGYLEAFGGVEGLAVALETDACRGLSSDPENLARRRFQFGRNYIEPPRMKSYGELLLEGLEDNTIRALIGCAAISLGLELSFGHDKRTGWIEGTVILLTVIVVLNIGASIDYSKAREFRRQQLELESGELANAVRDGSTAKVSPKEIVVGDVVRVAVGDIIVADGVLLEGADVKMDESALTGEAALVSKDPRKDPFLMSGTSVMSGSGKLMSVAVGINSVQGRIFEAVHGGGEGPNTTTTNDNNLIGKLDRLAIQIGKAGLYVATIALFYMLLHWTVTHRYRVWKMTYLNELLKFFIAAVTILVVAVPEGLPLAVALSLAITMGRLMHENNRVKHMDACETMGSATTICSDKTGTLTQNKMTVVRLWAAGNLSSGEAEIAGELVRKSEFAEVWGASVALNSAPTSRVSKTPQGSWKYEGNATECALLKLAHLSGIDVASRRSKTPPGASGLDWGVKAFPFSSERKKMSWVVKNENGGFRLFTKGAPHVVECSSALDSEGRVVPLDEAAYAETIQSFQKQAMRTLALAYRDFAQPPAGGWEAPGVSSSMSLEAETGLTLVCVVGIEDPLRPTVRRAIHACNRAGVDVRMCTGDALETAVAIAAQCGILRPRDFENDVPKPAFAMTGAEFDERVHVLDRDAPPVMRRGVQGGVVGEFLKPPFRRAEDGDRILDQEAFDAIWPKLRVLARCQPQDKLTLVNGLRASRVFSDAAYCERLRATHGITIFPDHQVVAVTGDGTNDAPALKAANVGFAMGIVGTDIAKQACDIILLDDNFESTVAAVKWGRNVFDSISKFCQFQLTVNISAVFAACVGAICYRASPLSAVQMLWVNMIMDSLASVALATEPPTDALLQRPPYGRQRPIITRIMWHNMIGQATYQLAVVCLLLFAPPPFLRLDEKIVPFRYTDHQHELIDRGNQHFTVVFNAFVLMQLFNELNSRRLQSVDRLKSYWSEWNVFEGIHKNPLFGAVVISTFALQIILVQTAGRFFTVSPLSASQWLFCACFGLASLAVQFVINAILVLSSDKRQSPTSASTIELVPLTAAEAAEEKSSASATITSSSMLPALQPNRTASPMHDREDARLVVLEIPDDH</sequence>
<dbReference type="AlphaFoldDB" id="A0AAD7UKS4"/>
<keyword evidence="7" id="KW-0547">Nucleotide-binding</keyword>
<keyword evidence="10" id="KW-0460">Magnesium</keyword>
<comment type="catalytic activity">
    <reaction evidence="15">
        <text>Ca(2+)(in) + ATP + H2O = Ca(2+)(out) + ADP + phosphate + H(+)</text>
        <dbReference type="Rhea" id="RHEA:18105"/>
        <dbReference type="ChEBI" id="CHEBI:15377"/>
        <dbReference type="ChEBI" id="CHEBI:15378"/>
        <dbReference type="ChEBI" id="CHEBI:29108"/>
        <dbReference type="ChEBI" id="CHEBI:30616"/>
        <dbReference type="ChEBI" id="CHEBI:43474"/>
        <dbReference type="ChEBI" id="CHEBI:456216"/>
        <dbReference type="EC" id="7.2.2.10"/>
    </reaction>
</comment>
<evidence type="ECO:0000256" key="13">
    <source>
        <dbReference type="ARBA" id="ARBA00023065"/>
    </source>
</evidence>
<dbReference type="SFLD" id="SFLDS00003">
    <property type="entry name" value="Haloacid_Dehalogenase"/>
    <property type="match status" value="1"/>
</dbReference>
<dbReference type="Pfam" id="PF13246">
    <property type="entry name" value="Cation_ATPase"/>
    <property type="match status" value="1"/>
</dbReference>
<feature type="domain" description="Cation-transporting P-type ATPase N-terminal" evidence="20">
    <location>
        <begin position="45"/>
        <end position="112"/>
    </location>
</feature>
<dbReference type="InterPro" id="IPR006068">
    <property type="entry name" value="ATPase_P-typ_cation-transptr_C"/>
</dbReference>
<protein>
    <recommendedName>
        <fullName evidence="2">P-type Ca(2+) transporter</fullName>
        <ecNumber evidence="2">7.2.2.10</ecNumber>
    </recommendedName>
</protein>
<keyword evidence="3" id="KW-0813">Transport</keyword>
<dbReference type="EC" id="7.2.2.10" evidence="2"/>
<dbReference type="InterPro" id="IPR059000">
    <property type="entry name" value="ATPase_P-type_domA"/>
</dbReference>
<feature type="transmembrane region" description="Helical" evidence="17">
    <location>
        <begin position="911"/>
        <end position="929"/>
    </location>
</feature>
<keyword evidence="6" id="KW-0479">Metal-binding</keyword>
<dbReference type="SUPFAM" id="SSF81653">
    <property type="entry name" value="Calcium ATPase, transduction domain A"/>
    <property type="match status" value="1"/>
</dbReference>
<feature type="transmembrane region" description="Helical" evidence="17">
    <location>
        <begin position="127"/>
        <end position="147"/>
    </location>
</feature>
<keyword evidence="11" id="KW-1278">Translocase</keyword>
<keyword evidence="22" id="KW-1185">Reference proteome</keyword>